<dbReference type="RefSeq" id="WP_207882582.1">
    <property type="nucleotide sequence ID" value="NZ_JAFVMF010000017.1"/>
</dbReference>
<reference evidence="1 2" key="1">
    <citation type="submission" date="2021-03" db="EMBL/GenBank/DDBJ databases">
        <title>The complete genome sequence of Acetobacter sacchari TBRC 11175.</title>
        <authorList>
            <person name="Charoenyingcharoen P."/>
            <person name="Yukphan P."/>
        </authorList>
    </citation>
    <scope>NUCLEOTIDE SEQUENCE [LARGE SCALE GENOMIC DNA]</scope>
    <source>
        <strain evidence="1 2">TBRC 11175</strain>
    </source>
</reference>
<dbReference type="Proteomes" id="UP000664771">
    <property type="component" value="Unassembled WGS sequence"/>
</dbReference>
<comment type="caution">
    <text evidence="1">The sequence shown here is derived from an EMBL/GenBank/DDBJ whole genome shotgun (WGS) entry which is preliminary data.</text>
</comment>
<name>A0ABS3LYW7_9PROT</name>
<evidence type="ECO:0000313" key="2">
    <source>
        <dbReference type="Proteomes" id="UP000664771"/>
    </source>
</evidence>
<keyword evidence="2" id="KW-1185">Reference proteome</keyword>
<sequence>MQTGSELNLSLLGTILKNPAVRLSQLHAWRHETELRGLQPRLDAYWAVDSNRPDGTDAERENYYRQVVAPHEDAFLADFPQGVPKRAAWEVILREENWRSVLRNWRHGGQQIFEFAPDLLAMLADTDVDELPIQNLRMPYDTFYVALAPGHFLPDYNRDWVIDGFYVTAEICLVDSLRMKPRPPNELIAEQRKQWADLERIPGALERLCKDGSESFVSFDSYIAKLLAENTAVQQLYDRYLLDPDAVMDEIAEKVDIRGSGEWRSYLMFTVDFTFRQRNHAPASLSLTDLLGQPTLRAHYDFVSHRNTVRDGIERGRRSAIPMDTFREEDGHPDDLRNVISDPTVLEEVTRLVFNLVCYLNYPERAQEKRLNDPRIHEKVGRAKGKARKMAEAQARQDGCRWINFCGYRTSFEKRNTLGGTAVGHWRRGHWRNQRFGKALAESRLLWIRPTMVGADKNIIDSRPTLYGTS</sequence>
<dbReference type="EMBL" id="JAFVMF010000017">
    <property type="protein sequence ID" value="MBO1361105.1"/>
    <property type="molecule type" value="Genomic_DNA"/>
</dbReference>
<dbReference type="Pfam" id="PF26125">
    <property type="entry name" value="AcrVA2-like"/>
    <property type="match status" value="1"/>
</dbReference>
<proteinExistence type="predicted"/>
<gene>
    <name evidence="1" type="ORF">J2D73_15055</name>
</gene>
<dbReference type="InterPro" id="IPR058915">
    <property type="entry name" value="AcrVA2-like"/>
</dbReference>
<evidence type="ECO:0000313" key="1">
    <source>
        <dbReference type="EMBL" id="MBO1361105.1"/>
    </source>
</evidence>
<organism evidence="1 2">
    <name type="scientific">Acetobacter sacchari</name>
    <dbReference type="NCBI Taxonomy" id="2661687"/>
    <lineage>
        <taxon>Bacteria</taxon>
        <taxon>Pseudomonadati</taxon>
        <taxon>Pseudomonadota</taxon>
        <taxon>Alphaproteobacteria</taxon>
        <taxon>Acetobacterales</taxon>
        <taxon>Acetobacteraceae</taxon>
        <taxon>Acetobacter</taxon>
    </lineage>
</organism>
<accession>A0ABS3LYW7</accession>
<protein>
    <submittedName>
        <fullName evidence="1">Uncharacterized protein</fullName>
    </submittedName>
</protein>